<reference evidence="2 3" key="1">
    <citation type="submission" date="2015-04" db="EMBL/GenBank/DDBJ databases">
        <title>Taxonomic description and genome sequence of Bacillus campisalis sp. nov., a novel member of the genus Bacillus isolated from solar saltern.</title>
        <authorList>
            <person name="Mathan Kumar R."/>
            <person name="Kaur G."/>
            <person name="Kumar A."/>
            <person name="Singh N.K."/>
            <person name="Kaur N."/>
            <person name="Kumar N."/>
            <person name="Mayilraj S."/>
        </authorList>
    </citation>
    <scope>NUCLEOTIDE SEQUENCE [LARGE SCALE GENOMIC DNA]</scope>
    <source>
        <strain evidence="2 3">SA2-6</strain>
    </source>
</reference>
<organism evidence="2 3">
    <name type="scientific">Mesobacillus campisalis</name>
    <dbReference type="NCBI Taxonomy" id="1408103"/>
    <lineage>
        <taxon>Bacteria</taxon>
        <taxon>Bacillati</taxon>
        <taxon>Bacillota</taxon>
        <taxon>Bacilli</taxon>
        <taxon>Bacillales</taxon>
        <taxon>Bacillaceae</taxon>
        <taxon>Mesobacillus</taxon>
    </lineage>
</organism>
<keyword evidence="1" id="KW-0812">Transmembrane</keyword>
<protein>
    <submittedName>
        <fullName evidence="2">Membrane protein</fullName>
    </submittedName>
</protein>
<dbReference type="AlphaFoldDB" id="A0A0M2SRH4"/>
<accession>A0A0M2SRH4</accession>
<evidence type="ECO:0000313" key="3">
    <source>
        <dbReference type="Proteomes" id="UP000034166"/>
    </source>
</evidence>
<keyword evidence="1" id="KW-0472">Membrane</keyword>
<proteinExistence type="predicted"/>
<gene>
    <name evidence="2" type="ORF">WQ57_14600</name>
</gene>
<dbReference type="PATRIC" id="fig|1408103.3.peg.3278"/>
<evidence type="ECO:0000256" key="1">
    <source>
        <dbReference type="SAM" id="Phobius"/>
    </source>
</evidence>
<evidence type="ECO:0000313" key="2">
    <source>
        <dbReference type="EMBL" id="KKK37184.1"/>
    </source>
</evidence>
<comment type="caution">
    <text evidence="2">The sequence shown here is derived from an EMBL/GenBank/DDBJ whole genome shotgun (WGS) entry which is preliminary data.</text>
</comment>
<sequence length="100" mass="11064">MGTATTLKWFTGVFEALLGIPFLGGAFIISNGWTPLFIMLILHIVTLFFSFKEIQNKYGSVLGIVTSVIGWIPVVGMIMHIVTALALLFDAARSRSVYRR</sequence>
<keyword evidence="1" id="KW-1133">Transmembrane helix</keyword>
<dbReference type="RefSeq" id="WP_046524522.1">
    <property type="nucleotide sequence ID" value="NZ_LAYY01000016.1"/>
</dbReference>
<dbReference type="Proteomes" id="UP000034166">
    <property type="component" value="Unassembled WGS sequence"/>
</dbReference>
<feature type="transmembrane region" description="Helical" evidence="1">
    <location>
        <begin position="61"/>
        <end position="89"/>
    </location>
</feature>
<feature type="transmembrane region" description="Helical" evidence="1">
    <location>
        <begin position="20"/>
        <end position="49"/>
    </location>
</feature>
<name>A0A0M2SRH4_9BACI</name>
<dbReference type="EMBL" id="LAYY01000016">
    <property type="protein sequence ID" value="KKK37184.1"/>
    <property type="molecule type" value="Genomic_DNA"/>
</dbReference>
<keyword evidence="3" id="KW-1185">Reference proteome</keyword>
<dbReference type="OrthoDB" id="1925744at2"/>